<feature type="transmembrane region" description="Helical" evidence="2">
    <location>
        <begin position="175"/>
        <end position="199"/>
    </location>
</feature>
<organism evidence="4 5">
    <name type="scientific">Aaosphaeria arxii CBS 175.79</name>
    <dbReference type="NCBI Taxonomy" id="1450172"/>
    <lineage>
        <taxon>Eukaryota</taxon>
        <taxon>Fungi</taxon>
        <taxon>Dikarya</taxon>
        <taxon>Ascomycota</taxon>
        <taxon>Pezizomycotina</taxon>
        <taxon>Dothideomycetes</taxon>
        <taxon>Pleosporomycetidae</taxon>
        <taxon>Pleosporales</taxon>
        <taxon>Pleosporales incertae sedis</taxon>
        <taxon>Aaosphaeria</taxon>
    </lineage>
</organism>
<reference evidence="4" key="1">
    <citation type="journal article" date="2020" name="Stud. Mycol.">
        <title>101 Dothideomycetes genomes: a test case for predicting lifestyles and emergence of pathogens.</title>
        <authorList>
            <person name="Haridas S."/>
            <person name="Albert R."/>
            <person name="Binder M."/>
            <person name="Bloem J."/>
            <person name="Labutti K."/>
            <person name="Salamov A."/>
            <person name="Andreopoulos B."/>
            <person name="Baker S."/>
            <person name="Barry K."/>
            <person name="Bills G."/>
            <person name="Bluhm B."/>
            <person name="Cannon C."/>
            <person name="Castanera R."/>
            <person name="Culley D."/>
            <person name="Daum C."/>
            <person name="Ezra D."/>
            <person name="Gonzalez J."/>
            <person name="Henrissat B."/>
            <person name="Kuo A."/>
            <person name="Liang C."/>
            <person name="Lipzen A."/>
            <person name="Lutzoni F."/>
            <person name="Magnuson J."/>
            <person name="Mondo S."/>
            <person name="Nolan M."/>
            <person name="Ohm R."/>
            <person name="Pangilinan J."/>
            <person name="Park H.-J."/>
            <person name="Ramirez L."/>
            <person name="Alfaro M."/>
            <person name="Sun H."/>
            <person name="Tritt A."/>
            <person name="Yoshinaga Y."/>
            <person name="Zwiers L.-H."/>
            <person name="Turgeon B."/>
            <person name="Goodwin S."/>
            <person name="Spatafora J."/>
            <person name="Crous P."/>
            <person name="Grigoriev I."/>
        </authorList>
    </citation>
    <scope>NUCLEOTIDE SEQUENCE</scope>
    <source>
        <strain evidence="4">CBS 175.79</strain>
    </source>
</reference>
<feature type="compositionally biased region" description="Polar residues" evidence="1">
    <location>
        <begin position="548"/>
        <end position="568"/>
    </location>
</feature>
<dbReference type="RefSeq" id="XP_033377987.1">
    <property type="nucleotide sequence ID" value="XM_033525497.1"/>
</dbReference>
<dbReference type="InterPro" id="IPR049326">
    <property type="entry name" value="Rhodopsin_dom_fungi"/>
</dbReference>
<feature type="transmembrane region" description="Helical" evidence="2">
    <location>
        <begin position="134"/>
        <end position="155"/>
    </location>
</feature>
<feature type="transmembrane region" description="Helical" evidence="2">
    <location>
        <begin position="211"/>
        <end position="234"/>
    </location>
</feature>
<evidence type="ECO:0000256" key="2">
    <source>
        <dbReference type="SAM" id="Phobius"/>
    </source>
</evidence>
<dbReference type="Proteomes" id="UP000799778">
    <property type="component" value="Unassembled WGS sequence"/>
</dbReference>
<dbReference type="GeneID" id="54282894"/>
<dbReference type="AlphaFoldDB" id="A0A6A5X9K2"/>
<accession>A0A6A5X9K2</accession>
<feature type="compositionally biased region" description="Polar residues" evidence="1">
    <location>
        <begin position="437"/>
        <end position="456"/>
    </location>
</feature>
<feature type="compositionally biased region" description="Polar residues" evidence="1">
    <location>
        <begin position="373"/>
        <end position="387"/>
    </location>
</feature>
<dbReference type="EMBL" id="ML978078">
    <property type="protein sequence ID" value="KAF2009648.1"/>
    <property type="molecule type" value="Genomic_DNA"/>
</dbReference>
<gene>
    <name evidence="4" type="ORF">BU24DRAFT_401550</name>
</gene>
<keyword evidence="2" id="KW-0812">Transmembrane</keyword>
<dbReference type="Pfam" id="PF20684">
    <property type="entry name" value="Fung_rhodopsin"/>
    <property type="match status" value="1"/>
</dbReference>
<feature type="region of interest" description="Disordered" evidence="1">
    <location>
        <begin position="323"/>
        <end position="456"/>
    </location>
</feature>
<keyword evidence="2" id="KW-0472">Membrane</keyword>
<feature type="compositionally biased region" description="Pro residues" evidence="1">
    <location>
        <begin position="332"/>
        <end position="343"/>
    </location>
</feature>
<feature type="domain" description="Rhodopsin" evidence="3">
    <location>
        <begin position="42"/>
        <end position="273"/>
    </location>
</feature>
<feature type="transmembrane region" description="Helical" evidence="2">
    <location>
        <begin position="105"/>
        <end position="127"/>
    </location>
</feature>
<sequence>MRIPSMSSEKRWNPITPDDKSTAIRITTWATLGVLIIMFLARQTIKYSVVRKAGIDDLCILFATIFAIGLSVTNLILAADGLGRSEILTNKRANALMKAYYASDFLYILALCFAKLTLITFFCSIVVQRKERRIIQGFGIFITAWSLASLVAVAFQCGLPRPWEVMTLHCYNRGVFWIIYCIIDMTSEVGLVMLSVNLVAYLKVKFSRKVIVVACFAPRILVIAAALARLIYFFPITPHDNPEFNLWVPVICTQIQVCLSISTACVPYVKCIFEGIEDSRKRRTASRSWQAIGSNSGYYEKGHKKGKEAWSFDSAATLGLKYGRTPDASPRIPSPPPLSPLTPPRLGSPFSSNRNSRSPSERGLKLHIPPPQARTTTTDVISPQTASPHVLSSPEIWSANGLLSPPPFSRSFKQPDASPRPHTSRPRRPSCAHQECSHGSQPVSGSNCPDHSVSPVRQQPKYTVFPRGPTAQYSLIPQIAPTPPPTIPRTRLGRSPQRVSIHRMQPNTAKNINMDPPLPPLQHPPRTSSRPSNEMQPKFSTGPDPGQRISTATVSSHGTSRRQTQSGVPTIPSYYLNTPPETSPPTFPLPQPPINPHRTSRNQRILTPQNSSRKDQMSPVSPSTPGAPPLFSRDGSINEHGKMRANRPWDFYSDEPAEPMPVVQKMNNRGSPRLIIKRPE</sequence>
<dbReference type="PANTHER" id="PTHR38794:SF1">
    <property type="entry name" value="INTEGRAL MEMBRANE PROTEIN"/>
    <property type="match status" value="1"/>
</dbReference>
<proteinExistence type="predicted"/>
<evidence type="ECO:0000313" key="5">
    <source>
        <dbReference type="Proteomes" id="UP000799778"/>
    </source>
</evidence>
<feature type="region of interest" description="Disordered" evidence="1">
    <location>
        <begin position="475"/>
        <end position="680"/>
    </location>
</feature>
<dbReference type="OrthoDB" id="3918601at2759"/>
<name>A0A6A5X9K2_9PLEO</name>
<dbReference type="PANTHER" id="PTHR38794">
    <property type="entry name" value="INTEGRAL MEMBRANE PROTEIN"/>
    <property type="match status" value="1"/>
</dbReference>
<protein>
    <recommendedName>
        <fullName evidence="3">Rhodopsin domain-containing protein</fullName>
    </recommendedName>
</protein>
<feature type="compositionally biased region" description="Low complexity" evidence="1">
    <location>
        <begin position="344"/>
        <end position="358"/>
    </location>
</feature>
<feature type="compositionally biased region" description="Polar residues" evidence="1">
    <location>
        <begin position="602"/>
        <end position="611"/>
    </location>
</feature>
<feature type="compositionally biased region" description="Polar residues" evidence="1">
    <location>
        <begin position="526"/>
        <end position="539"/>
    </location>
</feature>
<evidence type="ECO:0000259" key="3">
    <source>
        <dbReference type="Pfam" id="PF20684"/>
    </source>
</evidence>
<evidence type="ECO:0000313" key="4">
    <source>
        <dbReference type="EMBL" id="KAF2009648.1"/>
    </source>
</evidence>
<feature type="transmembrane region" description="Helical" evidence="2">
    <location>
        <begin position="53"/>
        <end position="77"/>
    </location>
</feature>
<feature type="transmembrane region" description="Helical" evidence="2">
    <location>
        <begin position="22"/>
        <end position="41"/>
    </location>
</feature>
<evidence type="ECO:0000256" key="1">
    <source>
        <dbReference type="SAM" id="MobiDB-lite"/>
    </source>
</evidence>
<keyword evidence="2" id="KW-1133">Transmembrane helix</keyword>
<feature type="compositionally biased region" description="Pro residues" evidence="1">
    <location>
        <begin position="581"/>
        <end position="595"/>
    </location>
</feature>
<keyword evidence="5" id="KW-1185">Reference proteome</keyword>